<sequence>MDPSLPGTFVLNNTSLAQFSEMKAPVYQYTAHNPCCKLSPQTLSAHLAAGTPHGISDILGRPLPAPNGSLLAGYPSVGSFGGLGPQGMYYGPQATTVPKSCSEYPARGRACWADTRPDWRGGSPGRQCASDEYERYEEATKEMLSGVDYKAAETRKCIRKKLPNDEDAAPVVYLNATDTFRITT</sequence>
<dbReference type="AlphaFoldDB" id="A0AAV7LTI7"/>
<dbReference type="Proteomes" id="UP001066276">
    <property type="component" value="Chromosome 11"/>
</dbReference>
<evidence type="ECO:0000313" key="1">
    <source>
        <dbReference type="EMBL" id="KAJ1090905.1"/>
    </source>
</evidence>
<protein>
    <submittedName>
        <fullName evidence="1">Uncharacterized protein</fullName>
    </submittedName>
</protein>
<dbReference type="EMBL" id="JANPWB010000015">
    <property type="protein sequence ID" value="KAJ1090905.1"/>
    <property type="molecule type" value="Genomic_DNA"/>
</dbReference>
<gene>
    <name evidence="1" type="ORF">NDU88_004033</name>
</gene>
<accession>A0AAV7LTI7</accession>
<comment type="caution">
    <text evidence="1">The sequence shown here is derived from an EMBL/GenBank/DDBJ whole genome shotgun (WGS) entry which is preliminary data.</text>
</comment>
<keyword evidence="2" id="KW-1185">Reference proteome</keyword>
<organism evidence="1 2">
    <name type="scientific">Pleurodeles waltl</name>
    <name type="common">Iberian ribbed newt</name>
    <dbReference type="NCBI Taxonomy" id="8319"/>
    <lineage>
        <taxon>Eukaryota</taxon>
        <taxon>Metazoa</taxon>
        <taxon>Chordata</taxon>
        <taxon>Craniata</taxon>
        <taxon>Vertebrata</taxon>
        <taxon>Euteleostomi</taxon>
        <taxon>Amphibia</taxon>
        <taxon>Batrachia</taxon>
        <taxon>Caudata</taxon>
        <taxon>Salamandroidea</taxon>
        <taxon>Salamandridae</taxon>
        <taxon>Pleurodelinae</taxon>
        <taxon>Pleurodeles</taxon>
    </lineage>
</organism>
<reference evidence="1" key="1">
    <citation type="journal article" date="2022" name="bioRxiv">
        <title>Sequencing and chromosome-scale assembly of the giantPleurodeles waltlgenome.</title>
        <authorList>
            <person name="Brown T."/>
            <person name="Elewa A."/>
            <person name="Iarovenko S."/>
            <person name="Subramanian E."/>
            <person name="Araus A.J."/>
            <person name="Petzold A."/>
            <person name="Susuki M."/>
            <person name="Suzuki K.-i.T."/>
            <person name="Hayashi T."/>
            <person name="Toyoda A."/>
            <person name="Oliveira C."/>
            <person name="Osipova E."/>
            <person name="Leigh N.D."/>
            <person name="Simon A."/>
            <person name="Yun M.H."/>
        </authorList>
    </citation>
    <scope>NUCLEOTIDE SEQUENCE</scope>
    <source>
        <strain evidence="1">20211129_DDA</strain>
        <tissue evidence="1">Liver</tissue>
    </source>
</reference>
<proteinExistence type="predicted"/>
<name>A0AAV7LTI7_PLEWA</name>
<evidence type="ECO:0000313" key="2">
    <source>
        <dbReference type="Proteomes" id="UP001066276"/>
    </source>
</evidence>